<gene>
    <name evidence="2" type="ORF">V0U79_03605</name>
</gene>
<feature type="transmembrane region" description="Helical" evidence="1">
    <location>
        <begin position="80"/>
        <end position="104"/>
    </location>
</feature>
<reference evidence="2 3" key="1">
    <citation type="submission" date="2024-01" db="EMBL/GenBank/DDBJ databases">
        <title>Hyphobacterium bacterium isolated from marine sediment.</title>
        <authorList>
            <person name="Zhao S."/>
        </authorList>
    </citation>
    <scope>NUCLEOTIDE SEQUENCE [LARGE SCALE GENOMIC DNA]</scope>
    <source>
        <strain evidence="3">HN65</strain>
    </source>
</reference>
<organism evidence="2 3">
    <name type="scientific">Hyphobacterium lacteum</name>
    <dbReference type="NCBI Taxonomy" id="3116575"/>
    <lineage>
        <taxon>Bacteria</taxon>
        <taxon>Pseudomonadati</taxon>
        <taxon>Pseudomonadota</taxon>
        <taxon>Alphaproteobacteria</taxon>
        <taxon>Maricaulales</taxon>
        <taxon>Maricaulaceae</taxon>
        <taxon>Hyphobacterium</taxon>
    </lineage>
</organism>
<dbReference type="RefSeq" id="WP_330198103.1">
    <property type="nucleotide sequence ID" value="NZ_JAZDRP010000002.1"/>
</dbReference>
<feature type="transmembrane region" description="Helical" evidence="1">
    <location>
        <begin position="18"/>
        <end position="35"/>
    </location>
</feature>
<keyword evidence="1" id="KW-0472">Membrane</keyword>
<dbReference type="EMBL" id="JAZDRP010000002">
    <property type="protein sequence ID" value="MEE2525440.1"/>
    <property type="molecule type" value="Genomic_DNA"/>
</dbReference>
<feature type="transmembrane region" description="Helical" evidence="1">
    <location>
        <begin position="116"/>
        <end position="139"/>
    </location>
</feature>
<evidence type="ECO:0000313" key="2">
    <source>
        <dbReference type="EMBL" id="MEE2525440.1"/>
    </source>
</evidence>
<sequence>MDLMPEASSAPQAAKRRYVWRSLTAGLLFLPFYLGSQIAEDAGTSRLVVLVMGYAGMLALLWLIYEFVHLMRQLDELQQRIHITALACGFGAVALLISIGGMTLELWNISVLRDGVLGLFGTMAMPLGIIAYYVALHLVKRRYE</sequence>
<keyword evidence="1" id="KW-0812">Transmembrane</keyword>
<keyword evidence="3" id="KW-1185">Reference proteome</keyword>
<evidence type="ECO:0000313" key="3">
    <source>
        <dbReference type="Proteomes" id="UP001354971"/>
    </source>
</evidence>
<feature type="transmembrane region" description="Helical" evidence="1">
    <location>
        <begin position="47"/>
        <end position="68"/>
    </location>
</feature>
<name>A0ABU7LNE6_9PROT</name>
<comment type="caution">
    <text evidence="2">The sequence shown here is derived from an EMBL/GenBank/DDBJ whole genome shotgun (WGS) entry which is preliminary data.</text>
</comment>
<keyword evidence="1" id="KW-1133">Transmembrane helix</keyword>
<proteinExistence type="predicted"/>
<evidence type="ECO:0000256" key="1">
    <source>
        <dbReference type="SAM" id="Phobius"/>
    </source>
</evidence>
<dbReference type="Proteomes" id="UP001354971">
    <property type="component" value="Unassembled WGS sequence"/>
</dbReference>
<accession>A0ABU7LNE6</accession>
<protein>
    <submittedName>
        <fullName evidence="2">Uncharacterized protein</fullName>
    </submittedName>
</protein>